<dbReference type="Proteomes" id="UP000030487">
    <property type="component" value="Unassembled WGS sequence"/>
</dbReference>
<dbReference type="EMBL" id="JPVR01000081">
    <property type="protein sequence ID" value="KGR80747.1"/>
    <property type="molecule type" value="Genomic_DNA"/>
</dbReference>
<name>A0ABR4XT82_9BACI</name>
<organism evidence="1 2">
    <name type="scientific">Lysinibacillus boronitolerans JCM 21713 = 10a = NBRC 103108</name>
    <dbReference type="NCBI Taxonomy" id="1294264"/>
    <lineage>
        <taxon>Bacteria</taxon>
        <taxon>Bacillati</taxon>
        <taxon>Bacillota</taxon>
        <taxon>Bacilli</taxon>
        <taxon>Bacillales</taxon>
        <taxon>Bacillaceae</taxon>
        <taxon>Lysinibacillus</taxon>
    </lineage>
</organism>
<reference evidence="1 2" key="1">
    <citation type="submission" date="2014-02" db="EMBL/GenBank/DDBJ databases">
        <title>Draft genome sequence of Lysinibacillus boronitolerans NBRC 103108.</title>
        <authorList>
            <person name="Zhang F."/>
            <person name="Wang G."/>
            <person name="Zhang L."/>
        </authorList>
    </citation>
    <scope>NUCLEOTIDE SEQUENCE [LARGE SCALE GENOMIC DNA]</scope>
    <source>
        <strain evidence="1 2">NBRC 103108</strain>
    </source>
</reference>
<gene>
    <name evidence="1" type="ORF">CD31_21765</name>
</gene>
<comment type="caution">
    <text evidence="1">The sequence shown here is derived from an EMBL/GenBank/DDBJ whole genome shotgun (WGS) entry which is preliminary data.</text>
</comment>
<keyword evidence="2" id="KW-1185">Reference proteome</keyword>
<sequence>MDLSAYDIDQENGIILSEFVNITDTMTVQDFLGNIVKGHQAQTLKIFRAGKSSTGGDTPKTGTETLTDNDVLEVTAENGNVKQYTIKLNQ</sequence>
<dbReference type="RefSeq" id="WP_016995307.1">
    <property type="nucleotide sequence ID" value="NZ_AVCW01000001.1"/>
</dbReference>
<proteinExistence type="predicted"/>
<evidence type="ECO:0000313" key="2">
    <source>
        <dbReference type="Proteomes" id="UP000030487"/>
    </source>
</evidence>
<accession>A0ABR4XT82</accession>
<evidence type="ECO:0000313" key="1">
    <source>
        <dbReference type="EMBL" id="KGR80747.1"/>
    </source>
</evidence>
<protein>
    <submittedName>
        <fullName evidence="1">Uncharacterized protein</fullName>
    </submittedName>
</protein>